<dbReference type="Proteomes" id="UP001165065">
    <property type="component" value="Unassembled WGS sequence"/>
</dbReference>
<dbReference type="SUPFAM" id="SSF49899">
    <property type="entry name" value="Concanavalin A-like lectins/glucanases"/>
    <property type="match status" value="1"/>
</dbReference>
<dbReference type="EMBL" id="BRYA01000172">
    <property type="protein sequence ID" value="GMI42457.1"/>
    <property type="molecule type" value="Genomic_DNA"/>
</dbReference>
<dbReference type="InterPro" id="IPR013320">
    <property type="entry name" value="ConA-like_dom_sf"/>
</dbReference>
<evidence type="ECO:0000313" key="1">
    <source>
        <dbReference type="EMBL" id="GMI42457.1"/>
    </source>
</evidence>
<dbReference type="AlphaFoldDB" id="A0A9W7GF13"/>
<dbReference type="Gene3D" id="2.60.120.260">
    <property type="entry name" value="Galactose-binding domain-like"/>
    <property type="match status" value="1"/>
</dbReference>
<dbReference type="InterPro" id="IPR008979">
    <property type="entry name" value="Galactose-bd-like_sf"/>
</dbReference>
<accession>A0A9W7GF13</accession>
<protein>
    <recommendedName>
        <fullName evidence="3">F5/8 type C domain-containing protein</fullName>
    </recommendedName>
</protein>
<dbReference type="OrthoDB" id="187389at2759"/>
<name>A0A9W7GF13_9STRA</name>
<evidence type="ECO:0000313" key="2">
    <source>
        <dbReference type="Proteomes" id="UP001165065"/>
    </source>
</evidence>
<comment type="caution">
    <text evidence="1">The sequence shown here is derived from an EMBL/GenBank/DDBJ whole genome shotgun (WGS) entry which is preliminary data.</text>
</comment>
<evidence type="ECO:0008006" key="3">
    <source>
        <dbReference type="Google" id="ProtNLM"/>
    </source>
</evidence>
<sequence length="404" mass="43435">MVFFCHLCGLKCEDTFKFCPRCGNNLTEAKAIAFGKGKGTVSKLPAAAASQSPSASSWDFSGQVPFTLTARIRTSKERGSIAAKCFPSGLWKNGGHEGQGKMLFLRKGVVCFDIGWVGCVVGRTRVDDGRNHQVGVKFEDGKYKVLVDGHVDGEGLHAVGDHPDTVINIGRMIGHHIGSDDMAPDFSGNLTEVEYRGPAEKLEDEYEIVVPVATAVGDSVVSTAVSLRSFNLSESTCTVEGCKTPTSGTAPRDLGGAIDLTFDGTASQSTNYGQGMTASQAIRGSFASTRGFGGAGSYSHTAQRDDLPFWEVKLKRESTCQEIHVYGRPGYARRLTGVKVLLLDSSRSPLLEKIVENSEHHEGFKLKLTHPIAGVRIVRLEKVNRQAGGDEKTFNLNAVQVFGS</sequence>
<gene>
    <name evidence="1" type="ORF">TrCOL_g4794</name>
</gene>
<reference evidence="2" key="1">
    <citation type="journal article" date="2023" name="Commun. Biol.">
        <title>Genome analysis of Parmales, the sister group of diatoms, reveals the evolutionary specialization of diatoms from phago-mixotrophs to photoautotrophs.</title>
        <authorList>
            <person name="Ban H."/>
            <person name="Sato S."/>
            <person name="Yoshikawa S."/>
            <person name="Yamada K."/>
            <person name="Nakamura Y."/>
            <person name="Ichinomiya M."/>
            <person name="Sato N."/>
            <person name="Blanc-Mathieu R."/>
            <person name="Endo H."/>
            <person name="Kuwata A."/>
            <person name="Ogata H."/>
        </authorList>
    </citation>
    <scope>NUCLEOTIDE SEQUENCE [LARGE SCALE GENOMIC DNA]</scope>
</reference>
<dbReference type="SUPFAM" id="SSF49785">
    <property type="entry name" value="Galactose-binding domain-like"/>
    <property type="match status" value="1"/>
</dbReference>
<organism evidence="1 2">
    <name type="scientific">Triparma columacea</name>
    <dbReference type="NCBI Taxonomy" id="722753"/>
    <lineage>
        <taxon>Eukaryota</taxon>
        <taxon>Sar</taxon>
        <taxon>Stramenopiles</taxon>
        <taxon>Ochrophyta</taxon>
        <taxon>Bolidophyceae</taxon>
        <taxon>Parmales</taxon>
        <taxon>Triparmaceae</taxon>
        <taxon>Triparma</taxon>
    </lineage>
</organism>
<keyword evidence="2" id="KW-1185">Reference proteome</keyword>
<proteinExistence type="predicted"/>